<evidence type="ECO:0000313" key="10">
    <source>
        <dbReference type="Proteomes" id="UP000887568"/>
    </source>
</evidence>
<evidence type="ECO:0000256" key="1">
    <source>
        <dbReference type="ARBA" id="ARBA00004370"/>
    </source>
</evidence>
<dbReference type="Gene3D" id="1.20.1070.10">
    <property type="entry name" value="Rhodopsin 7-helix transmembrane proteins"/>
    <property type="match status" value="1"/>
</dbReference>
<dbReference type="PRINTS" id="PR00237">
    <property type="entry name" value="GPCRRHODOPSN"/>
</dbReference>
<evidence type="ECO:0000256" key="6">
    <source>
        <dbReference type="SAM" id="MobiDB-lite"/>
    </source>
</evidence>
<dbReference type="OMA" id="IATNCKM"/>
<dbReference type="Proteomes" id="UP000887568">
    <property type="component" value="Unplaced"/>
</dbReference>
<feature type="domain" description="G-protein coupled receptors family 1 profile" evidence="8">
    <location>
        <begin position="58"/>
        <end position="319"/>
    </location>
</feature>
<dbReference type="PANTHER" id="PTHR45698">
    <property type="entry name" value="TRACE AMINE-ASSOCIATED RECEPTOR 19N-RELATED"/>
    <property type="match status" value="1"/>
</dbReference>
<reference evidence="9" key="1">
    <citation type="submission" date="2022-11" db="UniProtKB">
        <authorList>
            <consortium name="EnsemblMetazoa"/>
        </authorList>
    </citation>
    <scope>IDENTIFICATION</scope>
</reference>
<evidence type="ECO:0000259" key="8">
    <source>
        <dbReference type="PROSITE" id="PS50262"/>
    </source>
</evidence>
<dbReference type="Pfam" id="PF00001">
    <property type="entry name" value="7tm_1"/>
    <property type="match status" value="1"/>
</dbReference>
<proteinExistence type="inferred from homology"/>
<feature type="transmembrane region" description="Helical" evidence="7">
    <location>
        <begin position="267"/>
        <end position="293"/>
    </location>
</feature>
<keyword evidence="4 7" id="KW-0472">Membrane</keyword>
<dbReference type="PROSITE" id="PS00237">
    <property type="entry name" value="G_PROTEIN_RECEP_F1_1"/>
    <property type="match status" value="1"/>
</dbReference>
<dbReference type="GO" id="GO:0004930">
    <property type="term" value="F:G protein-coupled receptor activity"/>
    <property type="evidence" value="ECO:0007669"/>
    <property type="project" value="UniProtKB-KW"/>
</dbReference>
<dbReference type="PROSITE" id="PS50262">
    <property type="entry name" value="G_PROTEIN_RECEP_F1_2"/>
    <property type="match status" value="1"/>
</dbReference>
<comment type="similarity">
    <text evidence="5">Belongs to the G-protein coupled receptor 1 family.</text>
</comment>
<dbReference type="GeneID" id="119726846"/>
<evidence type="ECO:0000256" key="3">
    <source>
        <dbReference type="ARBA" id="ARBA00022989"/>
    </source>
</evidence>
<organism evidence="9 10">
    <name type="scientific">Patiria miniata</name>
    <name type="common">Bat star</name>
    <name type="synonym">Asterina miniata</name>
    <dbReference type="NCBI Taxonomy" id="46514"/>
    <lineage>
        <taxon>Eukaryota</taxon>
        <taxon>Metazoa</taxon>
        <taxon>Echinodermata</taxon>
        <taxon>Eleutherozoa</taxon>
        <taxon>Asterozoa</taxon>
        <taxon>Asteroidea</taxon>
        <taxon>Valvatacea</taxon>
        <taxon>Valvatida</taxon>
        <taxon>Asterinidae</taxon>
        <taxon>Patiria</taxon>
    </lineage>
</organism>
<keyword evidence="5" id="KW-0297">G-protein coupled receptor</keyword>
<dbReference type="AlphaFoldDB" id="A0A913ZT68"/>
<dbReference type="GO" id="GO:0016020">
    <property type="term" value="C:membrane"/>
    <property type="evidence" value="ECO:0007669"/>
    <property type="project" value="UniProtKB-SubCell"/>
</dbReference>
<accession>A0A913ZT68</accession>
<sequence length="369" mass="41090">MTNTTYESTTGFDLDPTDDSISPGDGQNSDAGWSVGGLANSPVVRASYGTISVIGIVGNLLVCFIFFRVPSLRTSTSYFLVHLSVVDLLSCIMVIPSHLFPDPPPMKGRFGDFVCRFYFSKYPMWTFILVSVGSLVLINLERFVAIVYPLRYKSLYTLRNTILMIAACWLYSLAHNSFFFAVYAFTDETGCQYVGFSSDTVRFVFGVYHYFIYYPGPLGFMIATNCKMVRKLKQQISKLNQQKGRAGMAGQRELWQAQAAHELQKTLLFVVITFGILWGPNQTMFFCFLMTAPLDFTQAYYHAGVIIGVCNSCVNPLIYTLKNKAFRDGLKGLAGCCRANRVEDLTEATATGSLALTPEAEGRTATDHE</sequence>
<dbReference type="CDD" id="cd00637">
    <property type="entry name" value="7tm_classA_rhodopsin-like"/>
    <property type="match status" value="1"/>
</dbReference>
<feature type="transmembrane region" description="Helical" evidence="7">
    <location>
        <begin position="205"/>
        <end position="223"/>
    </location>
</feature>
<dbReference type="SUPFAM" id="SSF81321">
    <property type="entry name" value="Family A G protein-coupled receptor-like"/>
    <property type="match status" value="1"/>
</dbReference>
<dbReference type="OrthoDB" id="5965524at2759"/>
<dbReference type="InterPro" id="IPR000276">
    <property type="entry name" value="GPCR_Rhodpsn"/>
</dbReference>
<evidence type="ECO:0000256" key="4">
    <source>
        <dbReference type="ARBA" id="ARBA00023136"/>
    </source>
</evidence>
<feature type="transmembrane region" description="Helical" evidence="7">
    <location>
        <begin position="122"/>
        <end position="140"/>
    </location>
</feature>
<keyword evidence="10" id="KW-1185">Reference proteome</keyword>
<feature type="region of interest" description="Disordered" evidence="6">
    <location>
        <begin position="1"/>
        <end position="27"/>
    </location>
</feature>
<dbReference type="RefSeq" id="XP_038054629.1">
    <property type="nucleotide sequence ID" value="XM_038198701.1"/>
</dbReference>
<dbReference type="InterPro" id="IPR017452">
    <property type="entry name" value="GPCR_Rhodpsn_7TM"/>
</dbReference>
<dbReference type="SMART" id="SM01381">
    <property type="entry name" value="7TM_GPCR_Srsx"/>
    <property type="match status" value="1"/>
</dbReference>
<feature type="transmembrane region" description="Helical" evidence="7">
    <location>
        <begin position="79"/>
        <end position="100"/>
    </location>
</feature>
<comment type="subcellular location">
    <subcellularLocation>
        <location evidence="1">Membrane</location>
    </subcellularLocation>
</comment>
<evidence type="ECO:0000256" key="2">
    <source>
        <dbReference type="ARBA" id="ARBA00022692"/>
    </source>
</evidence>
<keyword evidence="3 7" id="KW-1133">Transmembrane helix</keyword>
<feature type="transmembrane region" description="Helical" evidence="7">
    <location>
        <begin position="161"/>
        <end position="185"/>
    </location>
</feature>
<feature type="transmembrane region" description="Helical" evidence="7">
    <location>
        <begin position="299"/>
        <end position="321"/>
    </location>
</feature>
<name>A0A913ZT68_PATMI</name>
<keyword evidence="2 5" id="KW-0812">Transmembrane</keyword>
<dbReference type="EnsemblMetazoa" id="XM_038198701.1">
    <property type="protein sequence ID" value="XP_038054629.1"/>
    <property type="gene ID" value="LOC119726846"/>
</dbReference>
<dbReference type="PANTHER" id="PTHR45698:SF1">
    <property type="entry name" value="TRACE AMINE-ASSOCIATED RECEPTOR 13C-LIKE"/>
    <property type="match status" value="1"/>
</dbReference>
<protein>
    <recommendedName>
        <fullName evidence="8">G-protein coupled receptors family 1 profile domain-containing protein</fullName>
    </recommendedName>
</protein>
<evidence type="ECO:0000256" key="7">
    <source>
        <dbReference type="SAM" id="Phobius"/>
    </source>
</evidence>
<keyword evidence="5" id="KW-0675">Receptor</keyword>
<evidence type="ECO:0000313" key="9">
    <source>
        <dbReference type="EnsemblMetazoa" id="XP_038054629.1"/>
    </source>
</evidence>
<evidence type="ECO:0000256" key="5">
    <source>
        <dbReference type="RuleBase" id="RU000688"/>
    </source>
</evidence>
<feature type="compositionally biased region" description="Polar residues" evidence="6">
    <location>
        <begin position="1"/>
        <end position="11"/>
    </location>
</feature>
<feature type="transmembrane region" description="Helical" evidence="7">
    <location>
        <begin position="46"/>
        <end position="67"/>
    </location>
</feature>
<keyword evidence="5" id="KW-0807">Transducer</keyword>